<dbReference type="InterPro" id="IPR022086">
    <property type="entry name" value="IMCp"/>
</dbReference>
<evidence type="ECO:0000256" key="1">
    <source>
        <dbReference type="SAM" id="MobiDB-lite"/>
    </source>
</evidence>
<keyword evidence="3" id="KW-1185">Reference proteome</keyword>
<protein>
    <submittedName>
        <fullName evidence="2">Uncharacterized protein</fullName>
    </submittedName>
</protein>
<evidence type="ECO:0000313" key="2">
    <source>
        <dbReference type="EMBL" id="CAK0806908.1"/>
    </source>
</evidence>
<name>A0ABN9QLC2_9DINO</name>
<reference evidence="2" key="1">
    <citation type="submission" date="2023-10" db="EMBL/GenBank/DDBJ databases">
        <authorList>
            <person name="Chen Y."/>
            <person name="Shah S."/>
            <person name="Dougan E. K."/>
            <person name="Thang M."/>
            <person name="Chan C."/>
        </authorList>
    </citation>
    <scope>NUCLEOTIDE SEQUENCE [LARGE SCALE GENOMIC DNA]</scope>
</reference>
<dbReference type="Proteomes" id="UP001189429">
    <property type="component" value="Unassembled WGS sequence"/>
</dbReference>
<accession>A0ABN9QLC2</accession>
<comment type="caution">
    <text evidence="2">The sequence shown here is derived from an EMBL/GenBank/DDBJ whole genome shotgun (WGS) entry which is preliminary data.</text>
</comment>
<sequence>MGSTAPSQNPFAMATQPAAEAMPADAATAPQETQTTADPFGIYDSSTGTQFADSTLYDGAVDVRYGGQRVVGERLLEIRNQMVNSVKPIYTFEKIVEVPQVIVKERTREVPKPQIVERIIEVPKTEVRERTFVGPPTVQYQEQIVEVPQVVVEERVVHVPRREVQERLIEVPKIEYVERIEYEDFIEYREVPVDKIVEVPEIEYRVREVEQFVPQTYIQEYYVDKYVETPITQVQEVERVEHVPVSMHQNAAAAMASSQMAEAARSLQQGGLQGGQQFVTMSFNVPAHMAAAYSQVAPVSSPGSQQVGFPAEAAVQPQVVNSYMSYDPSKVHMMGQFVDPQQPLESKQAGEHFAASSKFAGMPIGHQFLVPHGSVGPCGSMQGCATPPMAPGSAAVVNPFASMPAGAAGNPYQSVPVF</sequence>
<evidence type="ECO:0000313" key="3">
    <source>
        <dbReference type="Proteomes" id="UP001189429"/>
    </source>
</evidence>
<feature type="compositionally biased region" description="Low complexity" evidence="1">
    <location>
        <begin position="17"/>
        <end position="39"/>
    </location>
</feature>
<organism evidence="2 3">
    <name type="scientific">Prorocentrum cordatum</name>
    <dbReference type="NCBI Taxonomy" id="2364126"/>
    <lineage>
        <taxon>Eukaryota</taxon>
        <taxon>Sar</taxon>
        <taxon>Alveolata</taxon>
        <taxon>Dinophyceae</taxon>
        <taxon>Prorocentrales</taxon>
        <taxon>Prorocentraceae</taxon>
        <taxon>Prorocentrum</taxon>
    </lineage>
</organism>
<dbReference type="Pfam" id="PF12314">
    <property type="entry name" value="IMCp"/>
    <property type="match status" value="1"/>
</dbReference>
<feature type="region of interest" description="Disordered" evidence="1">
    <location>
        <begin position="17"/>
        <end position="41"/>
    </location>
</feature>
<proteinExistence type="predicted"/>
<gene>
    <name evidence="2" type="ORF">PCOR1329_LOCUS12961</name>
</gene>
<dbReference type="EMBL" id="CAUYUJ010003803">
    <property type="protein sequence ID" value="CAK0806908.1"/>
    <property type="molecule type" value="Genomic_DNA"/>
</dbReference>